<dbReference type="Gene3D" id="3.40.250.10">
    <property type="entry name" value="Rhodanese-like domain"/>
    <property type="match status" value="1"/>
</dbReference>
<dbReference type="Gene3D" id="3.90.190.10">
    <property type="entry name" value="Protein tyrosine phosphatase superfamily"/>
    <property type="match status" value="1"/>
</dbReference>
<proteinExistence type="inferred from homology"/>
<dbReference type="InterPro" id="IPR001763">
    <property type="entry name" value="Rhodanese-like_dom"/>
</dbReference>
<feature type="region of interest" description="Disordered" evidence="3">
    <location>
        <begin position="299"/>
        <end position="319"/>
    </location>
</feature>
<dbReference type="SUPFAM" id="SSF52821">
    <property type="entry name" value="Rhodanese/Cell cycle control phosphatase"/>
    <property type="match status" value="1"/>
</dbReference>
<dbReference type="InterPro" id="IPR000242">
    <property type="entry name" value="PTP_cat"/>
</dbReference>
<dbReference type="EMBL" id="LK023316">
    <property type="protein sequence ID" value="CDS05245.1"/>
    <property type="molecule type" value="Genomic_DNA"/>
</dbReference>
<feature type="region of interest" description="Disordered" evidence="3">
    <location>
        <begin position="95"/>
        <end position="114"/>
    </location>
</feature>
<dbReference type="OrthoDB" id="10253954at2759"/>
<dbReference type="Pfam" id="PF00102">
    <property type="entry name" value="Y_phosphatase"/>
    <property type="match status" value="1"/>
</dbReference>
<evidence type="ECO:0000259" key="6">
    <source>
        <dbReference type="PROSITE" id="PS50206"/>
    </source>
</evidence>
<accession>A0A077WCT9</accession>
<dbReference type="Pfam" id="PF00581">
    <property type="entry name" value="Rhodanese"/>
    <property type="match status" value="1"/>
</dbReference>
<evidence type="ECO:0000259" key="4">
    <source>
        <dbReference type="PROSITE" id="PS50055"/>
    </source>
</evidence>
<dbReference type="InterPro" id="IPR050348">
    <property type="entry name" value="Protein-Tyr_Phosphatase"/>
</dbReference>
<evidence type="ECO:0000256" key="2">
    <source>
        <dbReference type="ARBA" id="ARBA00013064"/>
    </source>
</evidence>
<dbReference type="PANTHER" id="PTHR19134">
    <property type="entry name" value="RECEPTOR-TYPE TYROSINE-PROTEIN PHOSPHATASE"/>
    <property type="match status" value="1"/>
</dbReference>
<feature type="region of interest" description="Disordered" evidence="3">
    <location>
        <begin position="132"/>
        <end position="153"/>
    </location>
</feature>
<evidence type="ECO:0000256" key="1">
    <source>
        <dbReference type="ARBA" id="ARBA00009649"/>
    </source>
</evidence>
<dbReference type="EC" id="3.1.3.48" evidence="2"/>
<comment type="similarity">
    <text evidence="1">Belongs to the protein-tyrosine phosphatase family. Non-receptor class subfamily.</text>
</comment>
<dbReference type="AlphaFoldDB" id="A0A077WCT9"/>
<feature type="compositionally biased region" description="Low complexity" evidence="3">
    <location>
        <begin position="337"/>
        <end position="354"/>
    </location>
</feature>
<dbReference type="InterPro" id="IPR036873">
    <property type="entry name" value="Rhodanese-like_dom_sf"/>
</dbReference>
<organism evidence="7">
    <name type="scientific">Lichtheimia ramosa</name>
    <dbReference type="NCBI Taxonomy" id="688394"/>
    <lineage>
        <taxon>Eukaryota</taxon>
        <taxon>Fungi</taxon>
        <taxon>Fungi incertae sedis</taxon>
        <taxon>Mucoromycota</taxon>
        <taxon>Mucoromycotina</taxon>
        <taxon>Mucoromycetes</taxon>
        <taxon>Mucorales</taxon>
        <taxon>Lichtheimiaceae</taxon>
        <taxon>Lichtheimia</taxon>
    </lineage>
</organism>
<feature type="compositionally biased region" description="Polar residues" evidence="3">
    <location>
        <begin position="1"/>
        <end position="22"/>
    </location>
</feature>
<protein>
    <recommendedName>
        <fullName evidence="2">protein-tyrosine-phosphatase</fullName>
        <ecNumber evidence="2">3.1.3.48</ecNumber>
    </recommendedName>
</protein>
<dbReference type="InterPro" id="IPR003595">
    <property type="entry name" value="Tyr_Pase_cat"/>
</dbReference>
<feature type="domain" description="Tyrosine-protein phosphatase" evidence="4">
    <location>
        <begin position="510"/>
        <end position="801"/>
    </location>
</feature>
<feature type="region of interest" description="Disordered" evidence="3">
    <location>
        <begin position="1"/>
        <end position="32"/>
    </location>
</feature>
<evidence type="ECO:0000259" key="5">
    <source>
        <dbReference type="PROSITE" id="PS50056"/>
    </source>
</evidence>
<gene>
    <name evidence="7" type="ORF">LRAMOSA07774</name>
</gene>
<dbReference type="PROSITE" id="PS50206">
    <property type="entry name" value="RHODANESE_3"/>
    <property type="match status" value="1"/>
</dbReference>
<dbReference type="PROSITE" id="PS50056">
    <property type="entry name" value="TYR_PHOSPHATASE_2"/>
    <property type="match status" value="1"/>
</dbReference>
<dbReference type="PANTHER" id="PTHR19134:SF449">
    <property type="entry name" value="TYROSINE-PROTEIN PHOSPHATASE 1"/>
    <property type="match status" value="1"/>
</dbReference>
<dbReference type="PROSITE" id="PS50055">
    <property type="entry name" value="TYR_PHOSPHATASE_PTP"/>
    <property type="match status" value="1"/>
</dbReference>
<dbReference type="GO" id="GO:0004725">
    <property type="term" value="F:protein tyrosine phosphatase activity"/>
    <property type="evidence" value="ECO:0007669"/>
    <property type="project" value="UniProtKB-EC"/>
</dbReference>
<name>A0A077WCT9_9FUNG</name>
<dbReference type="CDD" id="cd18533">
    <property type="entry name" value="PTP_fungal"/>
    <property type="match status" value="1"/>
</dbReference>
<evidence type="ECO:0000313" key="7">
    <source>
        <dbReference type="EMBL" id="CDS05245.1"/>
    </source>
</evidence>
<dbReference type="InterPro" id="IPR000387">
    <property type="entry name" value="Tyr_Pase_dom"/>
</dbReference>
<feature type="domain" description="Tyrosine specific protein phosphatases" evidence="5">
    <location>
        <begin position="703"/>
        <end position="792"/>
    </location>
</feature>
<dbReference type="SMART" id="SM00404">
    <property type="entry name" value="PTPc_motif"/>
    <property type="match status" value="1"/>
</dbReference>
<feature type="compositionally biased region" description="Low complexity" evidence="3">
    <location>
        <begin position="143"/>
        <end position="153"/>
    </location>
</feature>
<dbReference type="InterPro" id="IPR029021">
    <property type="entry name" value="Prot-tyrosine_phosphatase-like"/>
</dbReference>
<feature type="domain" description="Rhodanese" evidence="6">
    <location>
        <begin position="184"/>
        <end position="300"/>
    </location>
</feature>
<feature type="region of interest" description="Disordered" evidence="3">
    <location>
        <begin position="331"/>
        <end position="380"/>
    </location>
</feature>
<dbReference type="PRINTS" id="PR00700">
    <property type="entry name" value="PRTYPHPHTASE"/>
</dbReference>
<reference evidence="7" key="1">
    <citation type="journal article" date="2014" name="Genome Announc.">
        <title>De novo whole-genome sequence and genome annotation of Lichtheimia ramosa.</title>
        <authorList>
            <person name="Linde J."/>
            <person name="Schwartze V."/>
            <person name="Binder U."/>
            <person name="Lass-Florl C."/>
            <person name="Voigt K."/>
            <person name="Horn F."/>
        </authorList>
    </citation>
    <scope>NUCLEOTIDE SEQUENCE</scope>
    <source>
        <strain evidence="7">JMRC FSU:6197</strain>
    </source>
</reference>
<sequence>MIECSSTTPNGALHHQSPSGGNDSYFAIPSSIELGDKTPSPAIVDPTPYFTAPRSPLLQHQDFYNAIQNRFNHTTSPFSTDEEKKATPPNYHALQQQQPSTPLTMQHTAPSSPMTLSMGSLAARRRNNINSASGALSPGAFLQQQQSPPSQQPTLPAHVIARVKEFTNDQVDQLLNSQQQQQQQPYSLLLIDIRSFVHYSQLHIQDALNVSIPNTILKRPSFTLDKISDVIVSESQRSLWKEWPKFANIVLYDQSSDTLPSESALGYLFVKFDQAGYNGNIGFLKGGINAFQEMYPSRCASSPVQPRSGNNDHFPSFMTSTTNLQSPSIAYANKQHSSSSSSSSTNNTTTPTTASRRKRPGLHLGSLPAASTGAPGPFTAPTMALSNQAFNPFFSNIRQNMELSHGSIKERFPIRLPAHCKIDPETGRVEDHYQLRDCMGVTAPNVIPTWLREMVSDKDGPRRLAELYEVIERTEQRRLQNLMAHHSRSTNDLSEHPLSIVSGIEMGALNRYTNIWPFEYTRVKLQQCPSGSTGYINASYIEYVDCDPASIASPNDPVDDLVPKLQCLDEQRKKSTSGRQYRRYISTQGPLPATYGDFWTVVWEQETRVIVMLTKEEEMNRIKCHRYWPSNINEPTQYGPIRVTLVSERIHEASSLSDAVPEEKTHIREFKLEKQDGSSRTVQQIHYMGWMDFGVPDDPTGTLAVVKLADEIQTQWEKEGSSCGPMIVHCSAGCGRAGAFCAIDTVIHRLRRQGGSKISEKEQQGHVDIMYQTVAKFREQRVSMVQTLRQFVFCYEAILWYILGYSS</sequence>
<dbReference type="SMART" id="SM00450">
    <property type="entry name" value="RHOD"/>
    <property type="match status" value="1"/>
</dbReference>
<evidence type="ECO:0000256" key="3">
    <source>
        <dbReference type="SAM" id="MobiDB-lite"/>
    </source>
</evidence>
<dbReference type="SUPFAM" id="SSF52799">
    <property type="entry name" value="(Phosphotyrosine protein) phosphatases II"/>
    <property type="match status" value="1"/>
</dbReference>
<dbReference type="SMART" id="SM00194">
    <property type="entry name" value="PTPc"/>
    <property type="match status" value="1"/>
</dbReference>